<dbReference type="Gene3D" id="2.70.98.60">
    <property type="entry name" value="alpha-galactosidase from lactobacil brevis"/>
    <property type="match status" value="1"/>
</dbReference>
<dbReference type="EC" id="3.2.1.22" evidence="2"/>
<dbReference type="InterPro" id="IPR002252">
    <property type="entry name" value="Glyco_hydro_36"/>
</dbReference>
<dbReference type="Proteomes" id="UP000277858">
    <property type="component" value="Chromosome"/>
</dbReference>
<dbReference type="FunFam" id="3.20.20.70:FF:000118">
    <property type="entry name" value="Alpha-galactosidase"/>
    <property type="match status" value="1"/>
</dbReference>
<feature type="domain" description="Glycosyl hydrolase family 36 N-terminal" evidence="7">
    <location>
        <begin position="2"/>
        <end position="207"/>
    </location>
</feature>
<feature type="binding site" evidence="6">
    <location>
        <begin position="285"/>
        <end position="286"/>
    </location>
    <ligand>
        <name>substrate</name>
    </ligand>
</feature>
<dbReference type="InterPro" id="IPR038417">
    <property type="entry name" value="Alpga-gal_N_sf"/>
</dbReference>
<feature type="binding site" evidence="6">
    <location>
        <position position="464"/>
    </location>
    <ligand>
        <name>substrate</name>
    </ligand>
</feature>
<keyword evidence="3 8" id="KW-0378">Hydrolase</keyword>
<dbReference type="Pfam" id="PF02065">
    <property type="entry name" value="Melibiase"/>
    <property type="match status" value="1"/>
</dbReference>
<dbReference type="InterPro" id="IPR000111">
    <property type="entry name" value="Glyco_hydro_27/36_CS"/>
</dbReference>
<evidence type="ECO:0000256" key="6">
    <source>
        <dbReference type="PIRSR" id="PIRSR005536-2"/>
    </source>
</evidence>
<evidence type="ECO:0000256" key="1">
    <source>
        <dbReference type="ARBA" id="ARBA00001255"/>
    </source>
</evidence>
<dbReference type="PROSITE" id="PS00512">
    <property type="entry name" value="ALPHA_GALACTOSIDASE"/>
    <property type="match status" value="1"/>
</dbReference>
<sequence length="663" mass="73776">MGRPGLVGHRADGTAWSPRLSCTGLEIDAGSARLLTAEHQASQAVSAGSGRLVYHLQDAEAGLDLALTMELLPQGLLRMRATLLNTGARGDAADQTYFLDELSFALPLPLSASEILDFSGRWGLERTPQRRQVEVGCHLRESRHGRPGFDSAMMMYCGEPSFDFAHGSLWGLHVGHSGNSRSWLERTSTGRQVIAGGELLLPGEGRLAARQTYTSPWVYAQYAEGLDAAARQLHRWERTLPSHPGADRPVSLNVWEAVYFNHDLETLLNLAARAAQIGVERFVLDDGWFKGRRNDRAGLGDWTVDPQVWPQGLHPLVDRVRSLGMQFGLWVEPEMISVDSDLARSHPDWIMRARSELPTEWRHQQVLNLTIPQAWDHLRDRLDTLIDEYAIDYLKWDHNRDLIESGDATSGGSAAVHEQTLACYRLMDALRSRHPGLEIESCASGGGRIDLEMLCHVQRVWPSDCIDPHERQSIVRWTSQLAALEYLGSHIASPRSHTTGRVSDLSFRAGTALWGHFGFEWDLLSATDEDMSRLAEWVSFFKQHRQQLFTGDIVRRDVADGSIWLHGVVSQDRSQGLYQLVTRHRSPLSPRGMMPIPGLDRDRSYRLRTVLVGGGPAGLVLPPWASEPGGIVVPGAVLEDVGVHSPLLNPDQVLMLKADVEQQ</sequence>
<evidence type="ECO:0000256" key="2">
    <source>
        <dbReference type="ARBA" id="ARBA00012755"/>
    </source>
</evidence>
<dbReference type="GO" id="GO:0004557">
    <property type="term" value="F:alpha-galactosidase activity"/>
    <property type="evidence" value="ECO:0007669"/>
    <property type="project" value="UniProtKB-EC"/>
</dbReference>
<dbReference type="CDD" id="cd14791">
    <property type="entry name" value="GH36"/>
    <property type="match status" value="1"/>
</dbReference>
<dbReference type="InterPro" id="IPR017853">
    <property type="entry name" value="GH"/>
</dbReference>
<feature type="binding site" evidence="6">
    <location>
        <position position="362"/>
    </location>
    <ligand>
        <name>substrate</name>
    </ligand>
</feature>
<feature type="active site" description="Proton donor" evidence="5">
    <location>
        <position position="464"/>
    </location>
</feature>
<comment type="catalytic activity">
    <reaction evidence="1">
        <text>Hydrolysis of terminal, non-reducing alpha-D-galactose residues in alpha-D-galactosides, including galactose oligosaccharides, galactomannans and galactolipids.</text>
        <dbReference type="EC" id="3.2.1.22"/>
    </reaction>
</comment>
<gene>
    <name evidence="8" type="primary">rafA_1</name>
    <name evidence="8" type="ORF">NCTC13652_00509</name>
</gene>
<dbReference type="Pfam" id="PF16875">
    <property type="entry name" value="Glyco_hydro_36N"/>
    <property type="match status" value="1"/>
</dbReference>
<keyword evidence="9" id="KW-1185">Reference proteome</keyword>
<accession>A0A3S4V113</accession>
<evidence type="ECO:0000256" key="3">
    <source>
        <dbReference type="ARBA" id="ARBA00022801"/>
    </source>
</evidence>
<dbReference type="PRINTS" id="PR00743">
    <property type="entry name" value="GLHYDRLASE36"/>
</dbReference>
<evidence type="ECO:0000313" key="8">
    <source>
        <dbReference type="EMBL" id="VEI02335.1"/>
    </source>
</evidence>
<organism evidence="8 9">
    <name type="scientific">Acidipropionibacterium jensenii</name>
    <dbReference type="NCBI Taxonomy" id="1749"/>
    <lineage>
        <taxon>Bacteria</taxon>
        <taxon>Bacillati</taxon>
        <taxon>Actinomycetota</taxon>
        <taxon>Actinomycetes</taxon>
        <taxon>Propionibacteriales</taxon>
        <taxon>Propionibacteriaceae</taxon>
        <taxon>Acidipropionibacterium</taxon>
    </lineage>
</organism>
<dbReference type="STRING" id="1122997.GCA_000425285_02565"/>
<protein>
    <recommendedName>
        <fullName evidence="2">alpha-galactosidase</fullName>
        <ecNumber evidence="2">3.2.1.22</ecNumber>
    </recommendedName>
</protein>
<reference evidence="8 9" key="1">
    <citation type="submission" date="2018-12" db="EMBL/GenBank/DDBJ databases">
        <authorList>
            <consortium name="Pathogen Informatics"/>
        </authorList>
    </citation>
    <scope>NUCLEOTIDE SEQUENCE [LARGE SCALE GENOMIC DNA]</scope>
    <source>
        <strain evidence="8 9">NCTC13652</strain>
    </source>
</reference>
<dbReference type="EMBL" id="LR134473">
    <property type="protein sequence ID" value="VEI02335.1"/>
    <property type="molecule type" value="Genomic_DNA"/>
</dbReference>
<dbReference type="PANTHER" id="PTHR43053">
    <property type="entry name" value="GLYCOSIDASE FAMILY 31"/>
    <property type="match status" value="1"/>
</dbReference>
<dbReference type="AlphaFoldDB" id="A0A3S4V113"/>
<dbReference type="InterPro" id="IPR050985">
    <property type="entry name" value="Alpha-glycosidase_related"/>
</dbReference>
<proteinExistence type="predicted"/>
<dbReference type="Gene3D" id="3.20.20.70">
    <property type="entry name" value="Aldolase class I"/>
    <property type="match status" value="1"/>
</dbReference>
<evidence type="ECO:0000256" key="4">
    <source>
        <dbReference type="ARBA" id="ARBA00023295"/>
    </source>
</evidence>
<feature type="binding site" evidence="6">
    <location>
        <position position="122"/>
    </location>
    <ligand>
        <name>substrate</name>
    </ligand>
</feature>
<dbReference type="PANTHER" id="PTHR43053:SF3">
    <property type="entry name" value="ALPHA-GALACTOSIDASE C-RELATED"/>
    <property type="match status" value="1"/>
</dbReference>
<dbReference type="InterPro" id="IPR013785">
    <property type="entry name" value="Aldolase_TIM"/>
</dbReference>
<dbReference type="GO" id="GO:0016052">
    <property type="term" value="P:carbohydrate catabolic process"/>
    <property type="evidence" value="ECO:0007669"/>
    <property type="project" value="InterPro"/>
</dbReference>
<name>A0A3S4V113_9ACTN</name>
<evidence type="ECO:0000313" key="9">
    <source>
        <dbReference type="Proteomes" id="UP000277858"/>
    </source>
</evidence>
<keyword evidence="4 8" id="KW-0326">Glycosidase</keyword>
<dbReference type="InterPro" id="IPR031704">
    <property type="entry name" value="Glyco_hydro_36_N"/>
</dbReference>
<feature type="active site" description="Nucleophile" evidence="5">
    <location>
        <position position="397"/>
    </location>
</feature>
<dbReference type="SUPFAM" id="SSF51445">
    <property type="entry name" value="(Trans)glycosidases"/>
    <property type="match status" value="1"/>
</dbReference>
<evidence type="ECO:0000259" key="7">
    <source>
        <dbReference type="Pfam" id="PF16875"/>
    </source>
</evidence>
<feature type="binding site" evidence="6">
    <location>
        <begin position="395"/>
        <end position="399"/>
    </location>
    <ligand>
        <name>substrate</name>
    </ligand>
</feature>
<dbReference type="PIRSF" id="PIRSF005536">
    <property type="entry name" value="Agal"/>
    <property type="match status" value="1"/>
</dbReference>
<evidence type="ECO:0000256" key="5">
    <source>
        <dbReference type="PIRSR" id="PIRSR005536-1"/>
    </source>
</evidence>
<feature type="binding site" evidence="6">
    <location>
        <position position="442"/>
    </location>
    <ligand>
        <name>substrate</name>
    </ligand>
</feature>